<accession>A0ACD1E055</accession>
<keyword evidence="2" id="KW-1185">Reference proteome</keyword>
<proteinExistence type="predicted"/>
<reference evidence="1" key="1">
    <citation type="submission" date="2021-06" db="EMBL/GenBank/DDBJ databases">
        <authorList>
            <person name="Ellington A.J."/>
            <person name="Bryan N.C."/>
            <person name="Christner B.C."/>
            <person name="Reisch C.R."/>
        </authorList>
    </citation>
    <scope>NUCLEOTIDE SEQUENCE</scope>
    <source>
        <strain evidence="1">L6-1</strain>
    </source>
</reference>
<evidence type="ECO:0000313" key="2">
    <source>
        <dbReference type="Proteomes" id="UP000681794"/>
    </source>
</evidence>
<protein>
    <submittedName>
        <fullName evidence="1">YihY/virulence factor BrkB family protein</fullName>
    </submittedName>
</protein>
<organism evidence="1 2">
    <name type="scientific">Curtobacterium aetherium</name>
    <dbReference type="NCBI Taxonomy" id="2841594"/>
    <lineage>
        <taxon>Bacteria</taxon>
        <taxon>Bacillati</taxon>
        <taxon>Actinomycetota</taxon>
        <taxon>Actinomycetes</taxon>
        <taxon>Micrococcales</taxon>
        <taxon>Microbacteriaceae</taxon>
        <taxon>Curtobacterium</taxon>
    </lineage>
</organism>
<sequence length="376" mass="40770">MPERRGRTLRRIGVRAVVRRTYHSVIRHRVVDSAASLTFFALLTVFPTTLTVVSLLAIVDRGGDSVADIIGILGIIVRPDTAEHFATPLRQLLTLDNPWLGATIGLVLTLWSLSGHATAFGRAMNVAYEVEEGRRIWKFRGMMLLVTLLVMVGGAVAIVILLGTPTIAAAVAQQLGWPTWVDEVWDTLKWPVLAVDLVVMVAVLYTATPNVRTPQLRWVSAGAGFAIGTWAIATVGFAVYVETIGSGNRAYGWLGGALLLLVYLYVSNFVLVVGGELDSEVIRMRQLLAGIEADERIRLPLRDVTRNATLARWREQDVTTAARVRTAAAALPDGASPRQEHLRTVADAARDDDARADAVRAAGTRAGAERADEPLA</sequence>
<name>A0ACD1E055_9MICO</name>
<gene>
    <name evidence="1" type="ORF">KM842_07865</name>
</gene>
<dbReference type="EMBL" id="CP076544">
    <property type="protein sequence ID" value="QWS32246.1"/>
    <property type="molecule type" value="Genomic_DNA"/>
</dbReference>
<evidence type="ECO:0000313" key="1">
    <source>
        <dbReference type="EMBL" id="QWS32246.1"/>
    </source>
</evidence>
<dbReference type="Proteomes" id="UP000681794">
    <property type="component" value="Chromosome"/>
</dbReference>